<dbReference type="InterPro" id="IPR001653">
    <property type="entry name" value="DAP_epimerase_DapF"/>
</dbReference>
<name>A0A644XL55_9ZZZZ</name>
<evidence type="ECO:0000256" key="1">
    <source>
        <dbReference type="ARBA" id="ARBA00010219"/>
    </source>
</evidence>
<accession>A0A644XL55</accession>
<protein>
    <submittedName>
        <fullName evidence="3">Diaminopimelate epimerase</fullName>
        <ecNumber evidence="3">5.1.1.7</ecNumber>
    </submittedName>
</protein>
<dbReference type="NCBIfam" id="TIGR00652">
    <property type="entry name" value="DapF"/>
    <property type="match status" value="1"/>
</dbReference>
<dbReference type="HAMAP" id="MF_00197">
    <property type="entry name" value="DAP_epimerase"/>
    <property type="match status" value="1"/>
</dbReference>
<dbReference type="EMBL" id="VSSQ01002702">
    <property type="protein sequence ID" value="MPM16926.1"/>
    <property type="molecule type" value="Genomic_DNA"/>
</dbReference>
<comment type="similarity">
    <text evidence="1">Belongs to the diaminopimelate epimerase family.</text>
</comment>
<gene>
    <name evidence="3" type="primary">dapF_20</name>
    <name evidence="3" type="ORF">SDC9_63308</name>
</gene>
<dbReference type="PANTHER" id="PTHR31689">
    <property type="entry name" value="DIAMINOPIMELATE EPIMERASE, CHLOROPLASTIC"/>
    <property type="match status" value="1"/>
</dbReference>
<reference evidence="3" key="1">
    <citation type="submission" date="2019-08" db="EMBL/GenBank/DDBJ databases">
        <authorList>
            <person name="Kucharzyk K."/>
            <person name="Murdoch R.W."/>
            <person name="Higgins S."/>
            <person name="Loffler F."/>
        </authorList>
    </citation>
    <scope>NUCLEOTIDE SEQUENCE</scope>
</reference>
<dbReference type="GO" id="GO:0005829">
    <property type="term" value="C:cytosol"/>
    <property type="evidence" value="ECO:0007669"/>
    <property type="project" value="TreeGrafter"/>
</dbReference>
<dbReference type="SUPFAM" id="SSF54506">
    <property type="entry name" value="Diaminopimelate epimerase-like"/>
    <property type="match status" value="2"/>
</dbReference>
<dbReference type="AlphaFoldDB" id="A0A644XL55"/>
<dbReference type="PANTHER" id="PTHR31689:SF0">
    <property type="entry name" value="DIAMINOPIMELATE EPIMERASE"/>
    <property type="match status" value="1"/>
</dbReference>
<comment type="caution">
    <text evidence="3">The sequence shown here is derived from an EMBL/GenBank/DDBJ whole genome shotgun (WGS) entry which is preliminary data.</text>
</comment>
<dbReference type="Gene3D" id="3.10.310.10">
    <property type="entry name" value="Diaminopimelate Epimerase, Chain A, domain 1"/>
    <property type="match status" value="2"/>
</dbReference>
<dbReference type="GO" id="GO:0008837">
    <property type="term" value="F:diaminopimelate epimerase activity"/>
    <property type="evidence" value="ECO:0007669"/>
    <property type="project" value="UniProtKB-EC"/>
</dbReference>
<dbReference type="EC" id="5.1.1.7" evidence="3"/>
<evidence type="ECO:0000256" key="2">
    <source>
        <dbReference type="ARBA" id="ARBA00023235"/>
    </source>
</evidence>
<sequence>MTIMATAYKFHGAGNDFVVIDEFQENFNLTQQRIEELCNRHTGIGADGLILIKKSTAAAFRMVYYNSDGLEAEMCGNGARCAFAYAFSKKHCTEKSTFEASDGIHHGRIISENPAEWMVKISLTIHEHPVRMADGSFFVNTGVPHNVRISEDIQSLDVKKHGSELRHNKQLFPEGANINFVSLKNGELFIRTYERGVEDETLACGTGITASALVAHQYLGIPFPVLIHAAGGNLQVDETEGTIWLEGPAKHVFTATLP</sequence>
<keyword evidence="2 3" id="KW-0413">Isomerase</keyword>
<dbReference type="GO" id="GO:0009089">
    <property type="term" value="P:lysine biosynthetic process via diaminopimelate"/>
    <property type="evidence" value="ECO:0007669"/>
    <property type="project" value="InterPro"/>
</dbReference>
<proteinExistence type="inferred from homology"/>
<evidence type="ECO:0000313" key="3">
    <source>
        <dbReference type="EMBL" id="MPM16926.1"/>
    </source>
</evidence>
<organism evidence="3">
    <name type="scientific">bioreactor metagenome</name>
    <dbReference type="NCBI Taxonomy" id="1076179"/>
    <lineage>
        <taxon>unclassified sequences</taxon>
        <taxon>metagenomes</taxon>
        <taxon>ecological metagenomes</taxon>
    </lineage>
</organism>
<dbReference type="Pfam" id="PF01678">
    <property type="entry name" value="DAP_epimerase"/>
    <property type="match status" value="2"/>
</dbReference>